<dbReference type="Proteomes" id="UP000192343">
    <property type="component" value="Unassembled WGS sequence"/>
</dbReference>
<dbReference type="Gene3D" id="3.40.1160.10">
    <property type="entry name" value="Acetylglutamate kinase-like"/>
    <property type="match status" value="1"/>
</dbReference>
<dbReference type="STRING" id="1963862.B4O97_14000"/>
<dbReference type="InterPro" id="IPR001048">
    <property type="entry name" value="Asp/Glu/Uridylate_kinase"/>
</dbReference>
<evidence type="ECO:0000256" key="3">
    <source>
        <dbReference type="ARBA" id="ARBA00022777"/>
    </source>
</evidence>
<dbReference type="PRINTS" id="PR01469">
    <property type="entry name" value="CARBMTKINASE"/>
</dbReference>
<dbReference type="CDD" id="cd04235">
    <property type="entry name" value="AAK_CK"/>
    <property type="match status" value="1"/>
</dbReference>
<dbReference type="PIRSF" id="PIRSF000723">
    <property type="entry name" value="Carbamate_kin"/>
    <property type="match status" value="1"/>
</dbReference>
<dbReference type="PANTHER" id="PTHR30409">
    <property type="entry name" value="CARBAMATE KINASE"/>
    <property type="match status" value="1"/>
</dbReference>
<dbReference type="Pfam" id="PF00696">
    <property type="entry name" value="AA_kinase"/>
    <property type="match status" value="1"/>
</dbReference>
<dbReference type="PANTHER" id="PTHR30409:SF1">
    <property type="entry name" value="CARBAMATE KINASE-RELATED"/>
    <property type="match status" value="1"/>
</dbReference>
<evidence type="ECO:0000256" key="1">
    <source>
        <dbReference type="ARBA" id="ARBA00011066"/>
    </source>
</evidence>
<dbReference type="EMBL" id="MWQY01000016">
    <property type="protein sequence ID" value="ORC33996.1"/>
    <property type="molecule type" value="Genomic_DNA"/>
</dbReference>
<comment type="caution">
    <text evidence="7">The sequence shown here is derived from an EMBL/GenBank/DDBJ whole genome shotgun (WGS) entry which is preliminary data.</text>
</comment>
<proteinExistence type="inferred from homology"/>
<evidence type="ECO:0000259" key="6">
    <source>
        <dbReference type="Pfam" id="PF00696"/>
    </source>
</evidence>
<keyword evidence="8" id="KW-1185">Reference proteome</keyword>
<keyword evidence="2 5" id="KW-0808">Transferase</keyword>
<protein>
    <recommendedName>
        <fullName evidence="4 5">Carbamate kinase</fullName>
    </recommendedName>
</protein>
<sequence length="314" mass="33705">MSKTIVVAIGGNSLISDPKHVTVPAQYEAAYATARNMASLIVSENRLAIVHGNGPQVGFILRRAEIAKNELHMVPLDSCVADTQGALGYNIQTAVRNVLGGLHQIRNVSTVVTEVVVDRNDPSFRAPTKPIGSFMDEKEARMHMKKDGWSVAEDAGRGWRRVVPSPRPVEILELDVIRQLVESGTITIAAGGGGIPVIRDDQDHYVGVEAVIDKDLAASLLARSLAADLFVISTAVEKVCLNFGKPEQKSLDEISVSEAKAYIEAGHFARGSMLPKIEAMVEFVEASGKNGIITDPEHLAEAIDGRGGTRIVPD</sequence>
<evidence type="ECO:0000256" key="5">
    <source>
        <dbReference type="PIRNR" id="PIRNR000723"/>
    </source>
</evidence>
<dbReference type="FunFam" id="3.40.1160.10:FF:000007">
    <property type="entry name" value="Carbamate kinase"/>
    <property type="match status" value="1"/>
</dbReference>
<evidence type="ECO:0000256" key="2">
    <source>
        <dbReference type="ARBA" id="ARBA00022679"/>
    </source>
</evidence>
<dbReference type="InterPro" id="IPR003964">
    <property type="entry name" value="Carb_kinase"/>
</dbReference>
<evidence type="ECO:0000313" key="8">
    <source>
        <dbReference type="Proteomes" id="UP000192343"/>
    </source>
</evidence>
<reference evidence="7 8" key="1">
    <citation type="submission" date="2017-03" db="EMBL/GenBank/DDBJ databases">
        <title>Draft Genome sequence of Marispirochaeta sp. strain JC444.</title>
        <authorList>
            <person name="Shivani Y."/>
            <person name="Subhash Y."/>
            <person name="Sasikala C."/>
            <person name="Ramana C."/>
        </authorList>
    </citation>
    <scope>NUCLEOTIDE SEQUENCE [LARGE SCALE GENOMIC DNA]</scope>
    <source>
        <strain evidence="7 8">JC444</strain>
    </source>
</reference>
<dbReference type="GO" id="GO:0005829">
    <property type="term" value="C:cytosol"/>
    <property type="evidence" value="ECO:0007669"/>
    <property type="project" value="TreeGrafter"/>
</dbReference>
<dbReference type="GO" id="GO:0008804">
    <property type="term" value="F:carbamate kinase activity"/>
    <property type="evidence" value="ECO:0007669"/>
    <property type="project" value="UniProtKB-UniRule"/>
</dbReference>
<dbReference type="GO" id="GO:0019546">
    <property type="term" value="P:L-arginine deiminase pathway"/>
    <property type="evidence" value="ECO:0007669"/>
    <property type="project" value="TreeGrafter"/>
</dbReference>
<gene>
    <name evidence="7" type="ORF">B4O97_14000</name>
</gene>
<dbReference type="SUPFAM" id="SSF53633">
    <property type="entry name" value="Carbamate kinase-like"/>
    <property type="match status" value="1"/>
</dbReference>
<dbReference type="InterPro" id="IPR036393">
    <property type="entry name" value="AceGlu_kinase-like_sf"/>
</dbReference>
<evidence type="ECO:0000256" key="4">
    <source>
        <dbReference type="NCBIfam" id="TIGR00746"/>
    </source>
</evidence>
<dbReference type="NCBIfam" id="TIGR00746">
    <property type="entry name" value="arcC"/>
    <property type="match status" value="1"/>
</dbReference>
<keyword evidence="3 5" id="KW-0418">Kinase</keyword>
<feature type="domain" description="Aspartate/glutamate/uridylate kinase" evidence="6">
    <location>
        <begin position="3"/>
        <end position="295"/>
    </location>
</feature>
<accession>A0A1Y1RWI5</accession>
<evidence type="ECO:0000313" key="7">
    <source>
        <dbReference type="EMBL" id="ORC33996.1"/>
    </source>
</evidence>
<organism evidence="7 8">
    <name type="scientific">Marispirochaeta aestuarii</name>
    <dbReference type="NCBI Taxonomy" id="1963862"/>
    <lineage>
        <taxon>Bacteria</taxon>
        <taxon>Pseudomonadati</taxon>
        <taxon>Spirochaetota</taxon>
        <taxon>Spirochaetia</taxon>
        <taxon>Spirochaetales</taxon>
        <taxon>Spirochaetaceae</taxon>
        <taxon>Marispirochaeta</taxon>
    </lineage>
</organism>
<dbReference type="AlphaFoldDB" id="A0A1Y1RWI5"/>
<dbReference type="OrthoDB" id="9766717at2"/>
<dbReference type="NCBIfam" id="NF009007">
    <property type="entry name" value="PRK12352.1"/>
    <property type="match status" value="1"/>
</dbReference>
<name>A0A1Y1RWI5_9SPIO</name>
<dbReference type="RefSeq" id="WP_083051736.1">
    <property type="nucleotide sequence ID" value="NZ_CAXXQO010000003.1"/>
</dbReference>
<comment type="similarity">
    <text evidence="1 5">Belongs to the carbamate kinase family.</text>
</comment>